<dbReference type="EMBL" id="MU157863">
    <property type="protein sequence ID" value="KAF9527229.1"/>
    <property type="molecule type" value="Genomic_DNA"/>
</dbReference>
<dbReference type="AlphaFoldDB" id="A0A9P6EEB9"/>
<organism evidence="2 3">
    <name type="scientific">Crepidotus variabilis</name>
    <dbReference type="NCBI Taxonomy" id="179855"/>
    <lineage>
        <taxon>Eukaryota</taxon>
        <taxon>Fungi</taxon>
        <taxon>Dikarya</taxon>
        <taxon>Basidiomycota</taxon>
        <taxon>Agaricomycotina</taxon>
        <taxon>Agaricomycetes</taxon>
        <taxon>Agaricomycetidae</taxon>
        <taxon>Agaricales</taxon>
        <taxon>Agaricineae</taxon>
        <taxon>Crepidotaceae</taxon>
        <taxon>Crepidotus</taxon>
    </lineage>
</organism>
<keyword evidence="3" id="KW-1185">Reference proteome</keyword>
<dbReference type="Proteomes" id="UP000807306">
    <property type="component" value="Unassembled WGS sequence"/>
</dbReference>
<evidence type="ECO:0000313" key="3">
    <source>
        <dbReference type="Proteomes" id="UP000807306"/>
    </source>
</evidence>
<dbReference type="OrthoDB" id="5210591at2759"/>
<feature type="non-terminal residue" evidence="2">
    <location>
        <position position="1"/>
    </location>
</feature>
<sequence>MQGVDLPGLQNPPSAMQPTNPLTITKDHAQLLVKHHLDERGDAKVVKVVELANQGFSYCSSIRTFIIDIQVAKSEESLSAISAAFITVSAPLNTDPEDLDTESRVYPPNPLPVLHAITSRILASTSIPISSSSIIDTSLALVPFPYILSPASPDVSSDGIVSLGEARRRGFLGNNPNDPRKLRVDLMLGRFLGEVHKRCVNDWFGVPSSINDAERSTPTPASINDPEPPNSYSWQETFTMLFESVLSEVETILLAVSASDTSPPTQTIQIPSQRIRLLLSRAIGSFLFDDVEEPSLIWFTGSEEDIYVSLTIPPSPGSSPITAILPNLSHAVWGDPLLESFFLGFSGLPSVTSEPSEAFMEAYTSSGGSDRLIVFPRQKTKRIWYTLFLGLVVLRGRLGWQNERARLDAELSDPVGDQLHHRSQSGDNKVTWSKKIISECVQALEKRQATEK</sequence>
<proteinExistence type="predicted"/>
<feature type="region of interest" description="Disordered" evidence="1">
    <location>
        <begin position="1"/>
        <end position="20"/>
    </location>
</feature>
<accession>A0A9P6EEB9</accession>
<name>A0A9P6EEB9_9AGAR</name>
<comment type="caution">
    <text evidence="2">The sequence shown here is derived from an EMBL/GenBank/DDBJ whole genome shotgun (WGS) entry which is preliminary data.</text>
</comment>
<reference evidence="2" key="1">
    <citation type="submission" date="2020-11" db="EMBL/GenBank/DDBJ databases">
        <authorList>
            <consortium name="DOE Joint Genome Institute"/>
            <person name="Ahrendt S."/>
            <person name="Riley R."/>
            <person name="Andreopoulos W."/>
            <person name="Labutti K."/>
            <person name="Pangilinan J."/>
            <person name="Ruiz-Duenas F.J."/>
            <person name="Barrasa J.M."/>
            <person name="Sanchez-Garcia M."/>
            <person name="Camarero S."/>
            <person name="Miyauchi S."/>
            <person name="Serrano A."/>
            <person name="Linde D."/>
            <person name="Babiker R."/>
            <person name="Drula E."/>
            <person name="Ayuso-Fernandez I."/>
            <person name="Pacheco R."/>
            <person name="Padilla G."/>
            <person name="Ferreira P."/>
            <person name="Barriuso J."/>
            <person name="Kellner H."/>
            <person name="Castanera R."/>
            <person name="Alfaro M."/>
            <person name="Ramirez L."/>
            <person name="Pisabarro A.G."/>
            <person name="Kuo A."/>
            <person name="Tritt A."/>
            <person name="Lipzen A."/>
            <person name="He G."/>
            <person name="Yan M."/>
            <person name="Ng V."/>
            <person name="Cullen D."/>
            <person name="Martin F."/>
            <person name="Rosso M.-N."/>
            <person name="Henrissat B."/>
            <person name="Hibbett D."/>
            <person name="Martinez A.T."/>
            <person name="Grigoriev I.V."/>
        </authorList>
    </citation>
    <scope>NUCLEOTIDE SEQUENCE</scope>
    <source>
        <strain evidence="2">CBS 506.95</strain>
    </source>
</reference>
<evidence type="ECO:0000256" key="1">
    <source>
        <dbReference type="SAM" id="MobiDB-lite"/>
    </source>
</evidence>
<evidence type="ECO:0000313" key="2">
    <source>
        <dbReference type="EMBL" id="KAF9527229.1"/>
    </source>
</evidence>
<feature type="compositionally biased region" description="Polar residues" evidence="1">
    <location>
        <begin position="11"/>
        <end position="20"/>
    </location>
</feature>
<gene>
    <name evidence="2" type="ORF">CPB83DRAFT_907845</name>
</gene>
<protein>
    <submittedName>
        <fullName evidence="2">Uncharacterized protein</fullName>
    </submittedName>
</protein>